<evidence type="ECO:0000256" key="1">
    <source>
        <dbReference type="ARBA" id="ARBA00005104"/>
    </source>
</evidence>
<keyword evidence="3" id="KW-0560">Oxidoreductase</keyword>
<keyword evidence="2" id="KW-0521">NADP</keyword>
<proteinExistence type="predicted"/>
<name>B9XCA2_PEDPL</name>
<comment type="pathway">
    <text evidence="1">Cofactor biosynthesis; riboflavin biosynthesis.</text>
</comment>
<dbReference type="Pfam" id="PF01872">
    <property type="entry name" value="RibD_C"/>
    <property type="match status" value="1"/>
</dbReference>
<protein>
    <submittedName>
        <fullName evidence="5">Bifunctional deaminase-reductase domain protein</fullName>
    </submittedName>
</protein>
<feature type="domain" description="Bacterial bifunctional deaminase-reductase C-terminal" evidence="4">
    <location>
        <begin position="14"/>
        <end position="227"/>
    </location>
</feature>
<evidence type="ECO:0000313" key="5">
    <source>
        <dbReference type="EMBL" id="EEF62570.1"/>
    </source>
</evidence>
<dbReference type="EMBL" id="ABOX02000004">
    <property type="protein sequence ID" value="EEF62570.1"/>
    <property type="molecule type" value="Genomic_DNA"/>
</dbReference>
<comment type="caution">
    <text evidence="5">The sequence shown here is derived from an EMBL/GenBank/DDBJ whole genome shotgun (WGS) entry which is preliminary data.</text>
</comment>
<dbReference type="STRING" id="320771.Cflav_PD5205"/>
<keyword evidence="6" id="KW-1185">Reference proteome</keyword>
<dbReference type="SUPFAM" id="SSF53597">
    <property type="entry name" value="Dihydrofolate reductase-like"/>
    <property type="match status" value="1"/>
</dbReference>
<organism evidence="5 6">
    <name type="scientific">Pedosphaera parvula (strain Ellin514)</name>
    <dbReference type="NCBI Taxonomy" id="320771"/>
    <lineage>
        <taxon>Bacteria</taxon>
        <taxon>Pseudomonadati</taxon>
        <taxon>Verrucomicrobiota</taxon>
        <taxon>Pedosphaerae</taxon>
        <taxon>Pedosphaerales</taxon>
        <taxon>Pedosphaeraceae</taxon>
        <taxon>Pedosphaera</taxon>
    </lineage>
</organism>
<dbReference type="Proteomes" id="UP000003688">
    <property type="component" value="Unassembled WGS sequence"/>
</dbReference>
<evidence type="ECO:0000256" key="2">
    <source>
        <dbReference type="ARBA" id="ARBA00022857"/>
    </source>
</evidence>
<dbReference type="GO" id="GO:0009231">
    <property type="term" value="P:riboflavin biosynthetic process"/>
    <property type="evidence" value="ECO:0007669"/>
    <property type="project" value="InterPro"/>
</dbReference>
<dbReference type="InterPro" id="IPR024072">
    <property type="entry name" value="DHFR-like_dom_sf"/>
</dbReference>
<dbReference type="GO" id="GO:0008703">
    <property type="term" value="F:5-amino-6-(5-phosphoribosylamino)uracil reductase activity"/>
    <property type="evidence" value="ECO:0007669"/>
    <property type="project" value="InterPro"/>
</dbReference>
<accession>B9XCA2</accession>
<gene>
    <name evidence="5" type="ORF">Cflav_PD5205</name>
</gene>
<evidence type="ECO:0000313" key="6">
    <source>
        <dbReference type="Proteomes" id="UP000003688"/>
    </source>
</evidence>
<sequence>MVSNVQKQNRARFPFVYLNIATTADGKLAPANRKFVPFGSKRDHDHLLELRTEADAVMSGARTVDLFPVNMGPGPAKYRRMRLKNGLAEYNLRIVVSGSGSLDPRSEIFKHRFSPIIILTSERAPESRLKKLRALADEVMVCGGKEVDFKAALSWLREKWAVTRLLCEGGGEVNDALFRADLVDEIHLTLCPWVFGGRNAPTMADGRGARTLADANQIKMKSEKRIGDELFLVYEVLKRARRGI</sequence>
<evidence type="ECO:0000256" key="3">
    <source>
        <dbReference type="ARBA" id="ARBA00023002"/>
    </source>
</evidence>
<dbReference type="PANTHER" id="PTHR38011:SF7">
    <property type="entry name" value="2,5-DIAMINO-6-RIBOSYLAMINO-4(3H)-PYRIMIDINONE 5'-PHOSPHATE REDUCTASE"/>
    <property type="match status" value="1"/>
</dbReference>
<dbReference type="Gene3D" id="3.40.430.10">
    <property type="entry name" value="Dihydrofolate Reductase, subunit A"/>
    <property type="match status" value="1"/>
</dbReference>
<dbReference type="InterPro" id="IPR002734">
    <property type="entry name" value="RibDG_C"/>
</dbReference>
<dbReference type="PANTHER" id="PTHR38011">
    <property type="entry name" value="DIHYDROFOLATE REDUCTASE FAMILY PROTEIN (AFU_ORTHOLOGUE AFUA_8G06820)"/>
    <property type="match status" value="1"/>
</dbReference>
<dbReference type="AlphaFoldDB" id="B9XCA2"/>
<reference evidence="5 6" key="1">
    <citation type="journal article" date="2011" name="J. Bacteriol.">
        <title>Genome sequence of 'Pedosphaera parvula' Ellin514, an aerobic Verrucomicrobial isolate from pasture soil.</title>
        <authorList>
            <person name="Kant R."/>
            <person name="van Passel M.W."/>
            <person name="Sangwan P."/>
            <person name="Palva A."/>
            <person name="Lucas S."/>
            <person name="Copeland A."/>
            <person name="Lapidus A."/>
            <person name="Glavina Del Rio T."/>
            <person name="Dalin E."/>
            <person name="Tice H."/>
            <person name="Bruce D."/>
            <person name="Goodwin L."/>
            <person name="Pitluck S."/>
            <person name="Chertkov O."/>
            <person name="Larimer F.W."/>
            <person name="Land M.L."/>
            <person name="Hauser L."/>
            <person name="Brettin T.S."/>
            <person name="Detter J.C."/>
            <person name="Han S."/>
            <person name="de Vos W.M."/>
            <person name="Janssen P.H."/>
            <person name="Smidt H."/>
        </authorList>
    </citation>
    <scope>NUCLEOTIDE SEQUENCE [LARGE SCALE GENOMIC DNA]</scope>
    <source>
        <strain evidence="5 6">Ellin514</strain>
    </source>
</reference>
<evidence type="ECO:0000259" key="4">
    <source>
        <dbReference type="Pfam" id="PF01872"/>
    </source>
</evidence>
<dbReference type="InterPro" id="IPR050765">
    <property type="entry name" value="Riboflavin_Biosynth_HTPR"/>
</dbReference>